<keyword evidence="2" id="KW-0436">Ligase</keyword>
<dbReference type="SUPFAM" id="SSF56801">
    <property type="entry name" value="Acetyl-CoA synthetase-like"/>
    <property type="match status" value="1"/>
</dbReference>
<dbReference type="InterPro" id="IPR042099">
    <property type="entry name" value="ANL_N_sf"/>
</dbReference>
<keyword evidence="7" id="KW-1185">Reference proteome</keyword>
<keyword evidence="4" id="KW-0067">ATP-binding</keyword>
<proteinExistence type="inferred from homology"/>
<comment type="catalytic activity">
    <reaction evidence="5">
        <text>a long-chain fatty acid + ATP + CoA = a long-chain fatty acyl-CoA + AMP + diphosphate</text>
        <dbReference type="Rhea" id="RHEA:15421"/>
        <dbReference type="ChEBI" id="CHEBI:30616"/>
        <dbReference type="ChEBI" id="CHEBI:33019"/>
        <dbReference type="ChEBI" id="CHEBI:57287"/>
        <dbReference type="ChEBI" id="CHEBI:57560"/>
        <dbReference type="ChEBI" id="CHEBI:83139"/>
        <dbReference type="ChEBI" id="CHEBI:456215"/>
        <dbReference type="EC" id="6.2.1.3"/>
    </reaction>
</comment>
<dbReference type="AlphaFoldDB" id="A0A6J3M3H2"/>
<dbReference type="PROSITE" id="PS00455">
    <property type="entry name" value="AMP_BINDING"/>
    <property type="match status" value="1"/>
</dbReference>
<reference evidence="8" key="3">
    <citation type="submission" date="2025-08" db="UniProtKB">
        <authorList>
            <consortium name="RefSeq"/>
        </authorList>
    </citation>
    <scope>IDENTIFICATION</scope>
    <source>
        <strain evidence="8">CBS 342.82</strain>
    </source>
</reference>
<dbReference type="Proteomes" id="UP000504637">
    <property type="component" value="Unplaced"/>
</dbReference>
<dbReference type="RefSeq" id="XP_033458513.1">
    <property type="nucleotide sequence ID" value="XM_033605130.1"/>
</dbReference>
<reference evidence="8" key="1">
    <citation type="submission" date="2020-01" db="EMBL/GenBank/DDBJ databases">
        <authorList>
            <consortium name="DOE Joint Genome Institute"/>
            <person name="Haridas S."/>
            <person name="Albert R."/>
            <person name="Binder M."/>
            <person name="Bloem J."/>
            <person name="Labutti K."/>
            <person name="Salamov A."/>
            <person name="Andreopoulos B."/>
            <person name="Baker S.E."/>
            <person name="Barry K."/>
            <person name="Bills G."/>
            <person name="Bluhm B.H."/>
            <person name="Cannon C."/>
            <person name="Castanera R."/>
            <person name="Culley D.E."/>
            <person name="Daum C."/>
            <person name="Ezra D."/>
            <person name="Gonzalez J.B."/>
            <person name="Henrissat B."/>
            <person name="Kuo A."/>
            <person name="Liang C."/>
            <person name="Lipzen A."/>
            <person name="Lutzoni F."/>
            <person name="Magnuson J."/>
            <person name="Mondo S."/>
            <person name="Nolan M."/>
            <person name="Ohm R."/>
            <person name="Pangilinan J."/>
            <person name="Park H.-J."/>
            <person name="Ramirez L."/>
            <person name="Alfaro M."/>
            <person name="Sun H."/>
            <person name="Tritt A."/>
            <person name="Yoshinaga Y."/>
            <person name="Zwiers L.-H."/>
            <person name="Turgeon B.G."/>
            <person name="Goodwin S.B."/>
            <person name="Spatafora J.W."/>
            <person name="Crous P.W."/>
            <person name="Grigoriev I.V."/>
        </authorList>
    </citation>
    <scope>NUCLEOTIDE SEQUENCE</scope>
    <source>
        <strain evidence="8">CBS 342.82</strain>
    </source>
</reference>
<dbReference type="GO" id="GO:0004467">
    <property type="term" value="F:long-chain fatty acid-CoA ligase activity"/>
    <property type="evidence" value="ECO:0007669"/>
    <property type="project" value="UniProtKB-EC"/>
</dbReference>
<dbReference type="GO" id="GO:0005886">
    <property type="term" value="C:plasma membrane"/>
    <property type="evidence" value="ECO:0007669"/>
    <property type="project" value="TreeGrafter"/>
</dbReference>
<evidence type="ECO:0000313" key="7">
    <source>
        <dbReference type="Proteomes" id="UP000504637"/>
    </source>
</evidence>
<dbReference type="OrthoDB" id="1700726at2759"/>
<evidence type="ECO:0000256" key="2">
    <source>
        <dbReference type="ARBA" id="ARBA00022598"/>
    </source>
</evidence>
<feature type="domain" description="AMP-dependent synthetase/ligase" evidence="6">
    <location>
        <begin position="111"/>
        <end position="529"/>
    </location>
</feature>
<accession>A0A6J3M3H2</accession>
<keyword evidence="3" id="KW-0547">Nucleotide-binding</keyword>
<protein>
    <submittedName>
        <fullName evidence="8">Acetyl-CoA synthetase-like protein</fullName>
    </submittedName>
</protein>
<sequence length="708" mass="77535">MPGKNLKETGFFPAEYTTGPYTTNVAGAEKQEGETLPRRNTRHKDKLWTVPEEGIDTLYAVLRRSSEKFGNAEAIGKRKLIKLHTENTKVKKIIDGKEQEFDKAWQFYEQSPYEFMSYVEFEQLCKNIGTALASLGLKNPDRVHLFAATHPHWLAFAHGAWTLNIPIVTAYDTLGEEGLKHSLAQTNAKAMFLDPHLLPKLIKPFKETKDVQVVVYNDDESPVCKADPSKVAGDVKKLQEAHPHLKIFSFSEFVKLGADKQHKPNPPKPEDLACIMYTSGSTGVPKGVLLTHANAVGAIAGLESNVGKYVGPRDYFITFLPLAHIFELVLENTCLFWGTKMGYGHPKTISDNSAKNCRGDIAELKPTIMVGVPAVWETIKKGIIAKVNAMSPVVRNLFWGALATKSFLAPYLAPIGLETSIIDSVVFSKVREATGGRLRLVMNGGGPIAKDTQRFISMVIAPLLSGYGLTETAAMGAFTDPLGWVDDSLGSPEGSIEIKLVDFADAGYYSTNSPPQGEIWLRGASIATGGYLDLPKETEEAFTSDGWFKTGDIGEFDAKGNLRIIDRKKNLVKTLNGEYIALEKLESIYRTVPVVQNICVYAAAEKNKPIAIVSVVEKVLQQIAKDNGVDKSGDALLQDSKVNKAVLKEMQAAGKSAGFAPFEILEGVALTDDEWTPQSGLVTSAQKLNRKVINDNYKDAIKTAYSSS</sequence>
<dbReference type="GO" id="GO:0005811">
    <property type="term" value="C:lipid droplet"/>
    <property type="evidence" value="ECO:0007669"/>
    <property type="project" value="TreeGrafter"/>
</dbReference>
<evidence type="ECO:0000256" key="4">
    <source>
        <dbReference type="ARBA" id="ARBA00022840"/>
    </source>
</evidence>
<evidence type="ECO:0000256" key="5">
    <source>
        <dbReference type="ARBA" id="ARBA00036813"/>
    </source>
</evidence>
<dbReference type="InterPro" id="IPR020845">
    <property type="entry name" value="AMP-binding_CS"/>
</dbReference>
<dbReference type="PANTHER" id="PTHR43272:SF83">
    <property type="entry name" value="ACYL-COA SYNTHETASE LONG-CHAIN, ISOFORM J"/>
    <property type="match status" value="1"/>
</dbReference>
<dbReference type="GO" id="GO:0005524">
    <property type="term" value="F:ATP binding"/>
    <property type="evidence" value="ECO:0007669"/>
    <property type="project" value="UniProtKB-KW"/>
</dbReference>
<dbReference type="GO" id="GO:0005783">
    <property type="term" value="C:endoplasmic reticulum"/>
    <property type="evidence" value="ECO:0007669"/>
    <property type="project" value="TreeGrafter"/>
</dbReference>
<dbReference type="InterPro" id="IPR000873">
    <property type="entry name" value="AMP-dep_synth/lig_dom"/>
</dbReference>
<name>A0A6J3M3H2_9PEZI</name>
<dbReference type="Gene3D" id="3.40.50.12780">
    <property type="entry name" value="N-terminal domain of ligase-like"/>
    <property type="match status" value="1"/>
</dbReference>
<evidence type="ECO:0000313" key="8">
    <source>
        <dbReference type="RefSeq" id="XP_033458513.1"/>
    </source>
</evidence>
<gene>
    <name evidence="8" type="ORF">K489DRAFT_381468</name>
</gene>
<reference evidence="8" key="2">
    <citation type="submission" date="2020-04" db="EMBL/GenBank/DDBJ databases">
        <authorList>
            <consortium name="NCBI Genome Project"/>
        </authorList>
    </citation>
    <scope>NUCLEOTIDE SEQUENCE</scope>
    <source>
        <strain evidence="8">CBS 342.82</strain>
    </source>
</reference>
<dbReference type="PANTHER" id="PTHR43272">
    <property type="entry name" value="LONG-CHAIN-FATTY-ACID--COA LIGASE"/>
    <property type="match status" value="1"/>
</dbReference>
<dbReference type="GeneID" id="54362930"/>
<dbReference type="GO" id="GO:0035336">
    <property type="term" value="P:long-chain fatty-acyl-CoA metabolic process"/>
    <property type="evidence" value="ECO:0007669"/>
    <property type="project" value="TreeGrafter"/>
</dbReference>
<comment type="similarity">
    <text evidence="1">Belongs to the ATP-dependent AMP-binding enzyme family.</text>
</comment>
<evidence type="ECO:0000256" key="1">
    <source>
        <dbReference type="ARBA" id="ARBA00006432"/>
    </source>
</evidence>
<evidence type="ECO:0000259" key="6">
    <source>
        <dbReference type="Pfam" id="PF00501"/>
    </source>
</evidence>
<organism evidence="8">
    <name type="scientific">Dissoconium aciculare CBS 342.82</name>
    <dbReference type="NCBI Taxonomy" id="1314786"/>
    <lineage>
        <taxon>Eukaryota</taxon>
        <taxon>Fungi</taxon>
        <taxon>Dikarya</taxon>
        <taxon>Ascomycota</taxon>
        <taxon>Pezizomycotina</taxon>
        <taxon>Dothideomycetes</taxon>
        <taxon>Dothideomycetidae</taxon>
        <taxon>Mycosphaerellales</taxon>
        <taxon>Dissoconiaceae</taxon>
        <taxon>Dissoconium</taxon>
    </lineage>
</organism>
<dbReference type="Pfam" id="PF00501">
    <property type="entry name" value="AMP-binding"/>
    <property type="match status" value="1"/>
</dbReference>
<evidence type="ECO:0000256" key="3">
    <source>
        <dbReference type="ARBA" id="ARBA00022741"/>
    </source>
</evidence>